<dbReference type="AlphaFoldDB" id="A0A6G0HPP4"/>
<reference evidence="1 2" key="1">
    <citation type="submission" date="2019-07" db="EMBL/GenBank/DDBJ databases">
        <title>Chromosome genome assembly for large yellow croaker.</title>
        <authorList>
            <person name="Xiao S."/>
        </authorList>
    </citation>
    <scope>NUCLEOTIDE SEQUENCE [LARGE SCALE GENOMIC DNA]</scope>
    <source>
        <strain evidence="1">JMULYC20181020</strain>
        <tissue evidence="1">Muscle</tissue>
    </source>
</reference>
<keyword evidence="2" id="KW-1185">Reference proteome</keyword>
<evidence type="ECO:0000313" key="2">
    <source>
        <dbReference type="Proteomes" id="UP000424527"/>
    </source>
</evidence>
<evidence type="ECO:0000313" key="1">
    <source>
        <dbReference type="EMBL" id="KAE8280991.1"/>
    </source>
</evidence>
<dbReference type="EMBL" id="REGW02000021">
    <property type="protein sequence ID" value="KAE8280991.1"/>
    <property type="molecule type" value="Genomic_DNA"/>
</dbReference>
<proteinExistence type="predicted"/>
<comment type="caution">
    <text evidence="1">The sequence shown here is derived from an EMBL/GenBank/DDBJ whole genome shotgun (WGS) entry which is preliminary data.</text>
</comment>
<accession>A0A6G0HPP4</accession>
<protein>
    <submittedName>
        <fullName evidence="1">Uncharacterized protein</fullName>
    </submittedName>
</protein>
<sequence>MKQDESWAAIAFYNHAYCTIKQQNGDYLLKAKNDLVKAKESLKYLSEESMVCLQFVKMSSANSANSNPTSLEKQLTTKCRMLSYIDKNIDDAIQKLDEIKERGRDAKANKSPIISLVSNADEDLQVEANNLYSGGLRYVFSVEEEPRFSWEGLLVFGFGILQIIGGTLLTAFTFGTLAQIGIGLITEGISDCISGIEAMVTGEFSWKSWAIEKAISIGVSLTSFGVGKLIAKGFKASMTLIKGFGRQLKAMPKFLSGQVKEGLSVVAKTNMKNAAKYTAKKIAEEIVIYGLGKAEEKILAELLNSIKNDVKKGIDDNVKSNMKKEPLAKLVDIIILSHVDNEKQLHDLLEDKNRRSQLLAIFKDLSNNAVQPFHADLWWQHKLNSSISKVIDKAKAEVKGTACGILTAIEVVHLGALAVDAIKAVNSLSSKFFSNLHEQLNKYIKEKKENGFSQKMKVNELSTSDTEMLKKFKQDLADTISTVLADALVEVFHQKFSSHLVSHAQNEINSTISGYVRKGLKSDRTEEKLRAGQNNRYIAHMPVDQNSKHELAGEAGKHSQSHAEKIRNPDTLGTILDIRILSETDSLKNTRVVILTENSHGKLTKMQELGPDAKYASETVTFIYRPKSAQYPNGHYDVPNNQTVNMENDDKSCLFQSLARARNAKASKEENALEAEHLRSVVANTLLKQPGQWEPFIKRKVWTEATRGGDWYLAEGGGPKRKITARPEKQFDEKQVAEYVGKGETYREWKKDLRKNPGIGQYINGDHQPPVDSILEARRKNQNSKLANAMLEVATKSSPLNPDLIDNVHKYHGLDLPVVSVPKEMHYEFPSTKSQSFREYLATTISKDDVVGSFKLTILGAMPRFKLDSTKNFNNFKDNNVSQTRLAIFENSFQQHSETMVQTWYNLLQDKGVMTRDHRTTITEWIKHRGYDDQNDPHRKQVSNLLN</sequence>
<dbReference type="Proteomes" id="UP000424527">
    <property type="component" value="Unassembled WGS sequence"/>
</dbReference>
<name>A0A6G0HPP4_LARCR</name>
<gene>
    <name evidence="1" type="ORF">D5F01_LYC21567</name>
</gene>
<organism evidence="1 2">
    <name type="scientific">Larimichthys crocea</name>
    <name type="common">Large yellow croaker</name>
    <name type="synonym">Pseudosciaena crocea</name>
    <dbReference type="NCBI Taxonomy" id="215358"/>
    <lineage>
        <taxon>Eukaryota</taxon>
        <taxon>Metazoa</taxon>
        <taxon>Chordata</taxon>
        <taxon>Craniata</taxon>
        <taxon>Vertebrata</taxon>
        <taxon>Euteleostomi</taxon>
        <taxon>Actinopterygii</taxon>
        <taxon>Neopterygii</taxon>
        <taxon>Teleostei</taxon>
        <taxon>Neoteleostei</taxon>
        <taxon>Acanthomorphata</taxon>
        <taxon>Eupercaria</taxon>
        <taxon>Sciaenidae</taxon>
        <taxon>Larimichthys</taxon>
    </lineage>
</organism>